<evidence type="ECO:0000313" key="2">
    <source>
        <dbReference type="Proteomes" id="UP000719412"/>
    </source>
</evidence>
<comment type="caution">
    <text evidence="1">The sequence shown here is derived from an EMBL/GenBank/DDBJ whole genome shotgun (WGS) entry which is preliminary data.</text>
</comment>
<accession>A0A8J6LG14</accession>
<gene>
    <name evidence="1" type="ORF">GEV33_011226</name>
</gene>
<reference evidence="1" key="2">
    <citation type="submission" date="2021-08" db="EMBL/GenBank/DDBJ databases">
        <authorList>
            <person name="Eriksson T."/>
        </authorList>
    </citation>
    <scope>NUCLEOTIDE SEQUENCE</scope>
    <source>
        <strain evidence="1">Stoneville</strain>
        <tissue evidence="1">Whole head</tissue>
    </source>
</reference>
<reference evidence="1" key="1">
    <citation type="journal article" date="2020" name="J Insects Food Feed">
        <title>The yellow mealworm (Tenebrio molitor) genome: a resource for the emerging insects as food and feed industry.</title>
        <authorList>
            <person name="Eriksson T."/>
            <person name="Andere A."/>
            <person name="Kelstrup H."/>
            <person name="Emery V."/>
            <person name="Picard C."/>
        </authorList>
    </citation>
    <scope>NUCLEOTIDE SEQUENCE</scope>
    <source>
        <strain evidence="1">Stoneville</strain>
        <tissue evidence="1">Whole head</tissue>
    </source>
</reference>
<proteinExistence type="predicted"/>
<keyword evidence="2" id="KW-1185">Reference proteome</keyword>
<protein>
    <submittedName>
        <fullName evidence="1">Uncharacterized protein</fullName>
    </submittedName>
</protein>
<dbReference type="EMBL" id="JABDTM020026708">
    <property type="protein sequence ID" value="KAH0811566.1"/>
    <property type="molecule type" value="Genomic_DNA"/>
</dbReference>
<dbReference type="AlphaFoldDB" id="A0A8J6LG14"/>
<sequence length="565" mass="63292">MQVRRLHPLEANASSTEFTFEKLPPPLQDGEVILQAEMGVSLFWIVRKTSATARTAALVTVHPEEFAFINTTPFVFLCVVPVKIDHNYDPAPASNGKSFTTVFSYDSRRRRRPRDRFDFFLFGVALRGGNKSNLTRRTDASRSSLPPDLSLSLLLFHGRVQFARTTNLQVDEMEIELSESLATIRVKRVYKSSHDLSDSHYSTIPTNACGDALFQLVPPNEPKLVQQKTNGHVPHRLVESPSENWSAWDSPSLMDRRCRRDGISPTAHAAHASNRIDSLSTEHKNMAVNFDAKLRREQSTKFDLGTPNACQHQIQAKTLFHLHPPRINLPRFVAFHAFHRCHVAFVIAQHHPPFRTFPLKKLKFSWNITGKPFPLQTPDTYPHPIILFTMLTPPQEQTSITRDSSRCVMLIHKFAAAIPTSPHSKGVAANYDTGTRSSTLKPPSPLKKGLPQISPIEFFLKSRILQPRTAHKCCMVNGWTGRVSIQRPPCSDYGRITTPRGDGEGDDAVVAAPPNNSLRSGWVERSLGAQKRDSHYLTSTMKNAKTSLNPTVASATPINQLNSIK</sequence>
<evidence type="ECO:0000313" key="1">
    <source>
        <dbReference type="EMBL" id="KAH0811566.1"/>
    </source>
</evidence>
<name>A0A8J6LG14_TENMO</name>
<dbReference type="Proteomes" id="UP000719412">
    <property type="component" value="Unassembled WGS sequence"/>
</dbReference>
<organism evidence="1 2">
    <name type="scientific">Tenebrio molitor</name>
    <name type="common">Yellow mealworm beetle</name>
    <dbReference type="NCBI Taxonomy" id="7067"/>
    <lineage>
        <taxon>Eukaryota</taxon>
        <taxon>Metazoa</taxon>
        <taxon>Ecdysozoa</taxon>
        <taxon>Arthropoda</taxon>
        <taxon>Hexapoda</taxon>
        <taxon>Insecta</taxon>
        <taxon>Pterygota</taxon>
        <taxon>Neoptera</taxon>
        <taxon>Endopterygota</taxon>
        <taxon>Coleoptera</taxon>
        <taxon>Polyphaga</taxon>
        <taxon>Cucujiformia</taxon>
        <taxon>Tenebrionidae</taxon>
        <taxon>Tenebrio</taxon>
    </lineage>
</organism>